<accession>U9U041</accession>
<evidence type="ECO:0000313" key="1">
    <source>
        <dbReference type="EMBL" id="ESA13784.1"/>
    </source>
</evidence>
<dbReference type="HOGENOM" id="CLU_1918187_0_0_1"/>
<proteinExistence type="predicted"/>
<sequence>MTLSHDISEEKELYAIVSGKWNEMKKRLTPLKDKKKNMNLIIGLMGKAEYDSICFDYSCLDTKQYAFKQRGNVYSQLYTGKQHAETCLKHVCLRIVQETASKHLNAGLCCLTTVGVINASWKTACWNVPTVP</sequence>
<organism evidence="1">
    <name type="scientific">Rhizophagus irregularis (strain DAOM 181602 / DAOM 197198 / MUCL 43194)</name>
    <name type="common">Arbuscular mycorrhizal fungus</name>
    <name type="synonym">Glomus intraradices</name>
    <dbReference type="NCBI Taxonomy" id="747089"/>
    <lineage>
        <taxon>Eukaryota</taxon>
        <taxon>Fungi</taxon>
        <taxon>Fungi incertae sedis</taxon>
        <taxon>Mucoromycota</taxon>
        <taxon>Glomeromycotina</taxon>
        <taxon>Glomeromycetes</taxon>
        <taxon>Glomerales</taxon>
        <taxon>Glomeraceae</taxon>
        <taxon>Rhizophagus</taxon>
    </lineage>
</organism>
<reference evidence="1" key="1">
    <citation type="submission" date="2013-07" db="EMBL/GenBank/DDBJ databases">
        <title>The genome of an arbuscular mycorrhizal fungus provides insights into the evolution of the oldest plant symbiosis.</title>
        <authorList>
            <consortium name="DOE Joint Genome Institute"/>
            <person name="Tisserant E."/>
            <person name="Malbreil M."/>
            <person name="Kuo A."/>
            <person name="Kohler A."/>
            <person name="Symeonidi A."/>
            <person name="Balestrini R."/>
            <person name="Charron P."/>
            <person name="Duensing N."/>
            <person name="Frei-dit-Frey N."/>
            <person name="Gianinazzi-Pearson V."/>
            <person name="Gilbert B."/>
            <person name="Handa Y."/>
            <person name="Hijri M."/>
            <person name="Kaul R."/>
            <person name="Kawaguchi M."/>
            <person name="Krajinski F."/>
            <person name="Lammers P."/>
            <person name="Lapierre D."/>
            <person name="Masclaux F.G."/>
            <person name="Murat C."/>
            <person name="Morin E."/>
            <person name="Ndikumana S."/>
            <person name="Pagni M."/>
            <person name="Petitpierre D."/>
            <person name="Requena N."/>
            <person name="Rosikiewicz P."/>
            <person name="Riley R."/>
            <person name="Saito K."/>
            <person name="San Clemente H."/>
            <person name="Shapiro H."/>
            <person name="van Tuinen D."/>
            <person name="Becard G."/>
            <person name="Bonfante P."/>
            <person name="Paszkowski U."/>
            <person name="Shachar-Hill Y."/>
            <person name="Young J.P."/>
            <person name="Sanders I.R."/>
            <person name="Henrissat B."/>
            <person name="Rensing S.A."/>
            <person name="Grigoriev I.V."/>
            <person name="Corradi N."/>
            <person name="Roux C."/>
            <person name="Martin F."/>
        </authorList>
    </citation>
    <scope>NUCLEOTIDE SEQUENCE</scope>
    <source>
        <strain evidence="1">DAOM 197198</strain>
    </source>
</reference>
<protein>
    <submittedName>
        <fullName evidence="1">Uncharacterized protein</fullName>
    </submittedName>
</protein>
<gene>
    <name evidence="1" type="ORF">GLOINDRAFT_25666</name>
</gene>
<dbReference type="EMBL" id="KI283563">
    <property type="protein sequence ID" value="ESA13784.1"/>
    <property type="molecule type" value="Genomic_DNA"/>
</dbReference>
<name>U9U041_RHIID</name>
<dbReference type="AlphaFoldDB" id="U9U041"/>